<evidence type="ECO:0000256" key="4">
    <source>
        <dbReference type="ARBA" id="ARBA00022771"/>
    </source>
</evidence>
<dbReference type="EMBL" id="MU567224">
    <property type="protein sequence ID" value="KAI5611310.1"/>
    <property type="molecule type" value="Genomic_DNA"/>
</dbReference>
<evidence type="ECO:0000256" key="5">
    <source>
        <dbReference type="ARBA" id="ARBA00022833"/>
    </source>
</evidence>
<evidence type="ECO:0000256" key="3">
    <source>
        <dbReference type="ARBA" id="ARBA00022723"/>
    </source>
</evidence>
<evidence type="ECO:0000256" key="7">
    <source>
        <dbReference type="ARBA" id="ARBA00023125"/>
    </source>
</evidence>
<evidence type="ECO:0000256" key="6">
    <source>
        <dbReference type="ARBA" id="ARBA00023015"/>
    </source>
</evidence>
<evidence type="ECO:0000256" key="1">
    <source>
        <dbReference type="ARBA" id="ARBA00004604"/>
    </source>
</evidence>
<keyword evidence="7" id="KW-0238">DNA-binding</keyword>
<evidence type="ECO:0000256" key="10">
    <source>
        <dbReference type="SAM" id="MobiDB-lite"/>
    </source>
</evidence>
<evidence type="ECO:0000256" key="8">
    <source>
        <dbReference type="ARBA" id="ARBA00023163"/>
    </source>
</evidence>
<feature type="region of interest" description="Disordered" evidence="10">
    <location>
        <begin position="149"/>
        <end position="193"/>
    </location>
</feature>
<keyword evidence="3" id="KW-0479">Metal-binding</keyword>
<protein>
    <submittedName>
        <fullName evidence="13">TATA box-binding protein-associated factor RNA polymerase I subunit B</fullName>
    </submittedName>
</protein>
<organism evidence="13 14">
    <name type="scientific">Silurus asotus</name>
    <name type="common">Amur catfish</name>
    <name type="synonym">Parasilurus asotus</name>
    <dbReference type="NCBI Taxonomy" id="30991"/>
    <lineage>
        <taxon>Eukaryota</taxon>
        <taxon>Metazoa</taxon>
        <taxon>Chordata</taxon>
        <taxon>Craniata</taxon>
        <taxon>Vertebrata</taxon>
        <taxon>Euteleostomi</taxon>
        <taxon>Actinopterygii</taxon>
        <taxon>Neopterygii</taxon>
        <taxon>Teleostei</taxon>
        <taxon>Ostariophysi</taxon>
        <taxon>Siluriformes</taxon>
        <taxon>Siluridae</taxon>
        <taxon>Silurus</taxon>
    </lineage>
</organism>
<evidence type="ECO:0000313" key="13">
    <source>
        <dbReference type="EMBL" id="KAI5611310.1"/>
    </source>
</evidence>
<comment type="similarity">
    <text evidence="2">Belongs to the RRN7/TAF1B family.</text>
</comment>
<keyword evidence="4" id="KW-0863">Zinc-finger</keyword>
<dbReference type="Pfam" id="PF20645">
    <property type="entry name" value="Rrn7_cyclin_C"/>
    <property type="match status" value="1"/>
</dbReference>
<evidence type="ECO:0000259" key="12">
    <source>
        <dbReference type="Pfam" id="PF20645"/>
    </source>
</evidence>
<reference evidence="13" key="1">
    <citation type="submission" date="2018-07" db="EMBL/GenBank/DDBJ databases">
        <title>Comparative genomics of catfishes provides insights into carnivory and benthic adaptation.</title>
        <authorList>
            <person name="Zhang Y."/>
            <person name="Wang D."/>
            <person name="Peng Z."/>
            <person name="Zheng S."/>
            <person name="Shao F."/>
            <person name="Tao W."/>
        </authorList>
    </citation>
    <scope>NUCLEOTIDE SEQUENCE</scope>
    <source>
        <strain evidence="13">Chongqing</strain>
    </source>
</reference>
<dbReference type="Pfam" id="PF20644">
    <property type="entry name" value="Rrn7_cyclin_N"/>
    <property type="match status" value="1"/>
</dbReference>
<keyword evidence="6" id="KW-0805">Transcription regulation</keyword>
<keyword evidence="5" id="KW-0862">Zinc</keyword>
<evidence type="ECO:0000256" key="2">
    <source>
        <dbReference type="ARBA" id="ARBA00006899"/>
    </source>
</evidence>
<dbReference type="PANTHER" id="PTHR31576:SF2">
    <property type="entry name" value="TATA BOX-BINDING PROTEIN-ASSOCIATED FACTOR RNA POLYMERASE I SUBUNIT B"/>
    <property type="match status" value="1"/>
</dbReference>
<dbReference type="GO" id="GO:0070860">
    <property type="term" value="C:RNA polymerase I core factor complex"/>
    <property type="evidence" value="ECO:0007669"/>
    <property type="project" value="InterPro"/>
</dbReference>
<dbReference type="GO" id="GO:0001164">
    <property type="term" value="F:RNA polymerase I core promoter sequence-specific DNA binding"/>
    <property type="evidence" value="ECO:0007669"/>
    <property type="project" value="InterPro"/>
</dbReference>
<keyword evidence="14" id="KW-1185">Reference proteome</keyword>
<dbReference type="GO" id="GO:0042790">
    <property type="term" value="P:nucleolar large rRNA transcription by RNA polymerase I"/>
    <property type="evidence" value="ECO:0007669"/>
    <property type="project" value="TreeGrafter"/>
</dbReference>
<keyword evidence="8" id="KW-0804">Transcription</keyword>
<sequence length="599" mass="68996">MNNHHKEHKQSKDDDDQVIRNVSVLSHVYIIDSFCLIQVNPRLFVPFCLHCPLHKLSTFVVCESQRTRIVEDVNAFKSRISSLSSGKRKRNEAEGARDWMVCEGFQIVLKLQAEALVELGVCPQFKVDVLWVFWKQYIQKTGQAYTRNPVSRARSSADDSEGESSTVFSDASCPSVKGASTASGFSSDGRSCMRSGSVDAVCYFRSKEIKYRMSMPRTLAFCYLALLWVREAITLSDLLRLVSKGHIPYVNVHEHFPEEMAFFGKDAPIFRVESFPTYRKVHKEAEELAALLQLPIFPPVTQDCLLHPTLITVRYLMEANLPDKVHALVCKVIQQTAMGKESFLTFDPAQKKPRLPLYDVQAAAIIVVTMKLLYRLNDKVEWRLSKKAERKGKKLDHDKKKTKKGGEMFSLRKWYMIVQPALERAREKEKQAKTMQQWKSKKPIIRYLPIKSVLQKRRRLAEQLQSSFRALSGSSPEQQVSSPSSFLFLWGTEDGADGPSLRHRCLDCVMMKRKKIWHLVNAKYWHTDLRKCSSSLCGEHFWDLEPTFPRMYMWLLGLFSFILGVKEEQLHRAVVQVERRLMNKPHPKCKTTNENGHCS</sequence>
<evidence type="ECO:0000259" key="11">
    <source>
        <dbReference type="Pfam" id="PF20644"/>
    </source>
</evidence>
<dbReference type="InterPro" id="IPR033599">
    <property type="entry name" value="TAF1B/Rrn7"/>
</dbReference>
<comment type="subcellular location">
    <subcellularLocation>
        <location evidence="1">Nucleus</location>
        <location evidence="1">Nucleolus</location>
    </subcellularLocation>
</comment>
<name>A0AAD5A8C5_SILAS</name>
<feature type="domain" description="Rrn7/TAF1B C-terminal cyclin" evidence="12">
    <location>
        <begin position="274"/>
        <end position="470"/>
    </location>
</feature>
<dbReference type="PANTHER" id="PTHR31576">
    <property type="entry name" value="TATA BOX-BINDING PROTEIN-ASSOCIATED FACTOR RNA POLYMERASE I SUBUNIT B"/>
    <property type="match status" value="1"/>
</dbReference>
<feature type="compositionally biased region" description="Polar residues" evidence="10">
    <location>
        <begin position="178"/>
        <end position="189"/>
    </location>
</feature>
<keyword evidence="9" id="KW-0539">Nucleus</keyword>
<dbReference type="InterPro" id="IPR048540">
    <property type="entry name" value="Rrn7_cyclin_N"/>
</dbReference>
<dbReference type="AlphaFoldDB" id="A0AAD5A8C5"/>
<dbReference type="InterPro" id="IPR048538">
    <property type="entry name" value="Rrn7_cyclin_C"/>
</dbReference>
<dbReference type="GO" id="GO:0005668">
    <property type="term" value="C:RNA polymerase transcription factor SL1 complex"/>
    <property type="evidence" value="ECO:0007669"/>
    <property type="project" value="TreeGrafter"/>
</dbReference>
<evidence type="ECO:0000256" key="9">
    <source>
        <dbReference type="ARBA" id="ARBA00023242"/>
    </source>
</evidence>
<accession>A0AAD5A8C5</accession>
<dbReference type="GO" id="GO:0008270">
    <property type="term" value="F:zinc ion binding"/>
    <property type="evidence" value="ECO:0007669"/>
    <property type="project" value="UniProtKB-KW"/>
</dbReference>
<feature type="domain" description="Rrn7/TAF1B N-terminal cyclin" evidence="11">
    <location>
        <begin position="105"/>
        <end position="257"/>
    </location>
</feature>
<evidence type="ECO:0000313" key="14">
    <source>
        <dbReference type="Proteomes" id="UP001205998"/>
    </source>
</evidence>
<comment type="caution">
    <text evidence="13">The sequence shown here is derived from an EMBL/GenBank/DDBJ whole genome shotgun (WGS) entry which is preliminary data.</text>
</comment>
<proteinExistence type="inferred from homology"/>
<gene>
    <name evidence="13" type="ORF">C0J50_4833</name>
</gene>
<dbReference type="Proteomes" id="UP001205998">
    <property type="component" value="Unassembled WGS sequence"/>
</dbReference>